<organism evidence="3 4">
    <name type="scientific">Phrynosoma platyrhinos</name>
    <name type="common">Desert horned lizard</name>
    <dbReference type="NCBI Taxonomy" id="52577"/>
    <lineage>
        <taxon>Eukaryota</taxon>
        <taxon>Metazoa</taxon>
        <taxon>Chordata</taxon>
        <taxon>Craniata</taxon>
        <taxon>Vertebrata</taxon>
        <taxon>Euteleostomi</taxon>
        <taxon>Lepidosauria</taxon>
        <taxon>Squamata</taxon>
        <taxon>Bifurcata</taxon>
        <taxon>Unidentata</taxon>
        <taxon>Episquamata</taxon>
        <taxon>Toxicofera</taxon>
        <taxon>Iguania</taxon>
        <taxon>Phrynosomatidae</taxon>
        <taxon>Phrynosomatinae</taxon>
        <taxon>Phrynosoma</taxon>
    </lineage>
</organism>
<accession>A0ABQ7SHZ2</accession>
<comment type="caution">
    <text evidence="3">The sequence shown here is derived from an EMBL/GenBank/DDBJ whole genome shotgun (WGS) entry which is preliminary data.</text>
</comment>
<evidence type="ECO:0000313" key="4">
    <source>
        <dbReference type="Proteomes" id="UP000826234"/>
    </source>
</evidence>
<reference evidence="3 4" key="1">
    <citation type="journal article" date="2022" name="Gigascience">
        <title>A chromosome-level genome assembly and annotation of the desert horned lizard, Phrynosoma platyrhinos, provides insight into chromosomal rearrangements among reptiles.</title>
        <authorList>
            <person name="Koochekian N."/>
            <person name="Ascanio A."/>
            <person name="Farleigh K."/>
            <person name="Card D.C."/>
            <person name="Schield D.R."/>
            <person name="Castoe T.A."/>
            <person name="Jezkova T."/>
        </authorList>
    </citation>
    <scope>NUCLEOTIDE SEQUENCE [LARGE SCALE GENOMIC DNA]</scope>
    <source>
        <strain evidence="3">NK-2021</strain>
    </source>
</reference>
<dbReference type="InterPro" id="IPR008405">
    <property type="entry name" value="ApoL"/>
</dbReference>
<keyword evidence="2" id="KW-1133">Transmembrane helix</keyword>
<dbReference type="PANTHER" id="PTHR14096:SF27">
    <property type="entry name" value="APOLIPOPROTEIN L2"/>
    <property type="match status" value="1"/>
</dbReference>
<dbReference type="EMBL" id="JAIPUX010005290">
    <property type="protein sequence ID" value="KAH0616942.1"/>
    <property type="molecule type" value="Genomic_DNA"/>
</dbReference>
<dbReference type="Pfam" id="PF05461">
    <property type="entry name" value="ApoL"/>
    <property type="match status" value="1"/>
</dbReference>
<dbReference type="Proteomes" id="UP000826234">
    <property type="component" value="Unassembled WGS sequence"/>
</dbReference>
<protein>
    <recommendedName>
        <fullName evidence="5">Apolipoprotein L6</fullName>
    </recommendedName>
</protein>
<evidence type="ECO:0000256" key="2">
    <source>
        <dbReference type="SAM" id="Phobius"/>
    </source>
</evidence>
<keyword evidence="2" id="KW-0812">Transmembrane</keyword>
<comment type="similarity">
    <text evidence="1">Belongs to the apolipoprotein L family.</text>
</comment>
<keyword evidence="4" id="KW-1185">Reference proteome</keyword>
<keyword evidence="2" id="KW-0472">Membrane</keyword>
<sequence>MLVFSREHGNGLENAAHWPTQTFVLCFILIYNRNGENGPLEEQGDEKFARIWKILSGNEEEAEKCICCLQEEIKKAIQDLHEIADSTEIIDKGLMASDIVSGVLNATSSIVVILGIFLAPVAVGPSLTLALTGLGLAGLAAATRDFISVYGEFNSKKKDKANELMKNCAESVKNSKEKLKSLGSSFYPETEDIMEKIIDSNIADQASNISKAVKIKFTRKISVHVQKMKEELKEIPLAKSTGGKVTNGILTFLEEICTIVENIKTLTKGAKGKSAAEIREMANKLEDMWLKFDQVRKKLQEQQKPEKE</sequence>
<proteinExistence type="inferred from homology"/>
<gene>
    <name evidence="3" type="ORF">JD844_028438</name>
</gene>
<evidence type="ECO:0000313" key="3">
    <source>
        <dbReference type="EMBL" id="KAH0616942.1"/>
    </source>
</evidence>
<evidence type="ECO:0000256" key="1">
    <source>
        <dbReference type="ARBA" id="ARBA00010090"/>
    </source>
</evidence>
<dbReference type="PANTHER" id="PTHR14096">
    <property type="entry name" value="APOLIPOPROTEIN L"/>
    <property type="match status" value="1"/>
</dbReference>
<evidence type="ECO:0008006" key="5">
    <source>
        <dbReference type="Google" id="ProtNLM"/>
    </source>
</evidence>
<feature type="transmembrane region" description="Helical" evidence="2">
    <location>
        <begin position="102"/>
        <end position="123"/>
    </location>
</feature>
<name>A0ABQ7SHZ2_PHRPL</name>